<sequence length="235" mass="26656">MVTGRQEPRLVLVSLTCEDGHVCLNGPDMEELRFPFKQPDKLVIDCRVFGADIQGRDCGDEASRWLTRYLGAEKTFRLVHFETPMRPRKPADSEALFPQTEQVVYADVGPVMLLSESSVKDLSSRLDEDVTVERFRPNIIISDCDAFEEDSWDEIQVGSVRLQRVMSCGRCIFTTVDPKTGIISRKEPLETLKSYRLCKPSEKHIYKSAPLFGQLHSVKKTGVLQVGDVVYKISR</sequence>
<dbReference type="GO" id="GO:0008940">
    <property type="term" value="F:nitrate reductase activity"/>
    <property type="evidence" value="ECO:0007669"/>
    <property type="project" value="TreeGrafter"/>
</dbReference>
<dbReference type="GO" id="GO:0030151">
    <property type="term" value="F:molybdenum ion binding"/>
    <property type="evidence" value="ECO:0007669"/>
    <property type="project" value="InterPro"/>
</dbReference>
<name>A0A6G0IFN2_LARCR</name>
<keyword evidence="3" id="KW-1185">Reference proteome</keyword>
<dbReference type="Proteomes" id="UP000424527">
    <property type="component" value="Unassembled WGS sequence"/>
</dbReference>
<proteinExistence type="predicted"/>
<reference evidence="2 3" key="1">
    <citation type="submission" date="2019-07" db="EMBL/GenBank/DDBJ databases">
        <title>Chromosome genome assembly for large yellow croaker.</title>
        <authorList>
            <person name="Xiao S."/>
        </authorList>
    </citation>
    <scope>NUCLEOTIDE SEQUENCE [LARGE SCALE GENOMIC DNA]</scope>
    <source>
        <strain evidence="2">JMULYC20181020</strain>
        <tissue evidence="2">Muscle</tissue>
    </source>
</reference>
<evidence type="ECO:0000313" key="3">
    <source>
        <dbReference type="Proteomes" id="UP000424527"/>
    </source>
</evidence>
<accession>A0A6G0IFN2</accession>
<evidence type="ECO:0000313" key="2">
    <source>
        <dbReference type="EMBL" id="KAE8290315.1"/>
    </source>
</evidence>
<dbReference type="SUPFAM" id="SSF50800">
    <property type="entry name" value="PK beta-barrel domain-like"/>
    <property type="match status" value="1"/>
</dbReference>
<dbReference type="AlphaFoldDB" id="A0A6G0IFN2"/>
<dbReference type="PANTHER" id="PTHR14237:SF19">
    <property type="entry name" value="MITOCHONDRIAL AMIDOXIME REDUCING COMPONENT 1"/>
    <property type="match status" value="1"/>
</dbReference>
<dbReference type="InterPro" id="IPR005303">
    <property type="entry name" value="MOCOS_middle"/>
</dbReference>
<dbReference type="Pfam" id="PF03473">
    <property type="entry name" value="MOSC"/>
    <property type="match status" value="1"/>
</dbReference>
<evidence type="ECO:0000259" key="1">
    <source>
        <dbReference type="PROSITE" id="PS51340"/>
    </source>
</evidence>
<dbReference type="InterPro" id="IPR005302">
    <property type="entry name" value="MoCF_Sase_C"/>
</dbReference>
<organism evidence="2 3">
    <name type="scientific">Larimichthys crocea</name>
    <name type="common">Large yellow croaker</name>
    <name type="synonym">Pseudosciaena crocea</name>
    <dbReference type="NCBI Taxonomy" id="215358"/>
    <lineage>
        <taxon>Eukaryota</taxon>
        <taxon>Metazoa</taxon>
        <taxon>Chordata</taxon>
        <taxon>Craniata</taxon>
        <taxon>Vertebrata</taxon>
        <taxon>Euteleostomi</taxon>
        <taxon>Actinopterygii</taxon>
        <taxon>Neopterygii</taxon>
        <taxon>Teleostei</taxon>
        <taxon>Neoteleostei</taxon>
        <taxon>Acanthomorphata</taxon>
        <taxon>Eupercaria</taxon>
        <taxon>Sciaenidae</taxon>
        <taxon>Larimichthys</taxon>
    </lineage>
</organism>
<feature type="domain" description="MOSC" evidence="1">
    <location>
        <begin position="77"/>
        <end position="233"/>
    </location>
</feature>
<dbReference type="GO" id="GO:0030170">
    <property type="term" value="F:pyridoxal phosphate binding"/>
    <property type="evidence" value="ECO:0007669"/>
    <property type="project" value="InterPro"/>
</dbReference>
<dbReference type="GO" id="GO:0042126">
    <property type="term" value="P:nitrate metabolic process"/>
    <property type="evidence" value="ECO:0007669"/>
    <property type="project" value="TreeGrafter"/>
</dbReference>
<dbReference type="PANTHER" id="PTHR14237">
    <property type="entry name" value="MOLYBDOPTERIN COFACTOR SULFURASE MOSC"/>
    <property type="match status" value="1"/>
</dbReference>
<protein>
    <submittedName>
        <fullName evidence="2">Mitochondrial amidoxime-reducing component 1</fullName>
    </submittedName>
</protein>
<gene>
    <name evidence="2" type="ORF">D5F01_LYC12037</name>
</gene>
<dbReference type="EMBL" id="REGW02000011">
    <property type="protein sequence ID" value="KAE8290315.1"/>
    <property type="molecule type" value="Genomic_DNA"/>
</dbReference>
<dbReference type="SUPFAM" id="SSF141673">
    <property type="entry name" value="MOSC N-terminal domain-like"/>
    <property type="match status" value="1"/>
</dbReference>
<dbReference type="PROSITE" id="PS51340">
    <property type="entry name" value="MOSC"/>
    <property type="match status" value="1"/>
</dbReference>
<comment type="caution">
    <text evidence="2">The sequence shown here is derived from an EMBL/GenBank/DDBJ whole genome shotgun (WGS) entry which is preliminary data.</text>
</comment>
<dbReference type="Pfam" id="PF03476">
    <property type="entry name" value="MOSC_N"/>
    <property type="match status" value="1"/>
</dbReference>
<dbReference type="GO" id="GO:0043546">
    <property type="term" value="F:molybdopterin cofactor binding"/>
    <property type="evidence" value="ECO:0007669"/>
    <property type="project" value="TreeGrafter"/>
</dbReference>
<dbReference type="GO" id="GO:0005743">
    <property type="term" value="C:mitochondrial inner membrane"/>
    <property type="evidence" value="ECO:0007669"/>
    <property type="project" value="TreeGrafter"/>
</dbReference>
<dbReference type="InterPro" id="IPR011037">
    <property type="entry name" value="Pyrv_Knase-like_insert_dom_sf"/>
</dbReference>